<feature type="domain" description="HTH lysR-type" evidence="5">
    <location>
        <begin position="39"/>
        <end position="96"/>
    </location>
</feature>
<dbReference type="InterPro" id="IPR058163">
    <property type="entry name" value="LysR-type_TF_proteobact-type"/>
</dbReference>
<name>A0A375J9D3_9BURK</name>
<evidence type="ECO:0000256" key="4">
    <source>
        <dbReference type="ARBA" id="ARBA00023163"/>
    </source>
</evidence>
<proteinExistence type="inferred from homology"/>
<sequence>MMRSPAQGLNVQFSLLRLMPTSTVPDRKSIAIGDMALRFSWDDLRVIKTLSECGSRSIAAERLGINVSTVSRRVAQAEAALGVALFDRRRAGYKLTPEGVELRALTERVELDVVSVTRRVAGAVHGPLGTVRITTSDSLLLYFLTPILAEFKTRNPSLSVDVLVGNDTFDLARDESDIAIRATRSPSENLVGRKLASIAWAPYGSALQFRRRRPATDRIFDMTWVSYTGKLSGLKASHYLQSHVAPINVAYRSDSVAAVSKAVAAGLGIGYLPCMLGDLTTELVRVGPVVPELEDELWLLTHPDIRRTRRVQTFMSFCAAAVAKQKALIEGREATPIGKL</sequence>
<dbReference type="InterPro" id="IPR005119">
    <property type="entry name" value="LysR_subst-bd"/>
</dbReference>
<dbReference type="GO" id="GO:0043565">
    <property type="term" value="F:sequence-specific DNA binding"/>
    <property type="evidence" value="ECO:0007669"/>
    <property type="project" value="TreeGrafter"/>
</dbReference>
<dbReference type="GO" id="GO:0006351">
    <property type="term" value="P:DNA-templated transcription"/>
    <property type="evidence" value="ECO:0007669"/>
    <property type="project" value="TreeGrafter"/>
</dbReference>
<dbReference type="InterPro" id="IPR036388">
    <property type="entry name" value="WH-like_DNA-bd_sf"/>
</dbReference>
<evidence type="ECO:0000259" key="5">
    <source>
        <dbReference type="PROSITE" id="PS50931"/>
    </source>
</evidence>
<protein>
    <submittedName>
        <fullName evidence="6">LysR family transcriptional regulator</fullName>
    </submittedName>
</protein>
<dbReference type="EMBL" id="OVTA01000047">
    <property type="protein sequence ID" value="SPS01804.1"/>
    <property type="molecule type" value="Genomic_DNA"/>
</dbReference>
<accession>A0A375J9D3</accession>
<evidence type="ECO:0000256" key="3">
    <source>
        <dbReference type="ARBA" id="ARBA00023125"/>
    </source>
</evidence>
<dbReference type="PANTHER" id="PTHR30537:SF3">
    <property type="entry name" value="TRANSCRIPTIONAL REGULATORY PROTEIN"/>
    <property type="match status" value="1"/>
</dbReference>
<dbReference type="InterPro" id="IPR000847">
    <property type="entry name" value="LysR_HTH_N"/>
</dbReference>
<keyword evidence="2" id="KW-0805">Transcription regulation</keyword>
<evidence type="ECO:0000256" key="2">
    <source>
        <dbReference type="ARBA" id="ARBA00023015"/>
    </source>
</evidence>
<keyword evidence="4" id="KW-0804">Transcription</keyword>
<dbReference type="Proteomes" id="UP000256805">
    <property type="component" value="Unassembled WGS sequence"/>
</dbReference>
<dbReference type="AlphaFoldDB" id="A0A375J9D3"/>
<dbReference type="Pfam" id="PF03466">
    <property type="entry name" value="LysR_substrate"/>
    <property type="match status" value="1"/>
</dbReference>
<dbReference type="InterPro" id="IPR036390">
    <property type="entry name" value="WH_DNA-bd_sf"/>
</dbReference>
<dbReference type="PROSITE" id="PS50931">
    <property type="entry name" value="HTH_LYSR"/>
    <property type="match status" value="1"/>
</dbReference>
<keyword evidence="3" id="KW-0238">DNA-binding</keyword>
<gene>
    <name evidence="6" type="ORF">CBM2634_B60220</name>
</gene>
<organism evidence="6 7">
    <name type="scientific">Cupriavidus taiwanensis</name>
    <dbReference type="NCBI Taxonomy" id="164546"/>
    <lineage>
        <taxon>Bacteria</taxon>
        <taxon>Pseudomonadati</taxon>
        <taxon>Pseudomonadota</taxon>
        <taxon>Betaproteobacteria</taxon>
        <taxon>Burkholderiales</taxon>
        <taxon>Burkholderiaceae</taxon>
        <taxon>Cupriavidus</taxon>
    </lineage>
</organism>
<dbReference type="Pfam" id="PF00126">
    <property type="entry name" value="HTH_1"/>
    <property type="match status" value="1"/>
</dbReference>
<evidence type="ECO:0000256" key="1">
    <source>
        <dbReference type="ARBA" id="ARBA00009437"/>
    </source>
</evidence>
<dbReference type="GO" id="GO:0003700">
    <property type="term" value="F:DNA-binding transcription factor activity"/>
    <property type="evidence" value="ECO:0007669"/>
    <property type="project" value="InterPro"/>
</dbReference>
<comment type="similarity">
    <text evidence="1">Belongs to the LysR transcriptional regulatory family.</text>
</comment>
<dbReference type="SUPFAM" id="SSF53850">
    <property type="entry name" value="Periplasmic binding protein-like II"/>
    <property type="match status" value="1"/>
</dbReference>
<dbReference type="PANTHER" id="PTHR30537">
    <property type="entry name" value="HTH-TYPE TRANSCRIPTIONAL REGULATOR"/>
    <property type="match status" value="1"/>
</dbReference>
<evidence type="ECO:0000313" key="6">
    <source>
        <dbReference type="EMBL" id="SPS01804.1"/>
    </source>
</evidence>
<evidence type="ECO:0000313" key="7">
    <source>
        <dbReference type="Proteomes" id="UP000256805"/>
    </source>
</evidence>
<reference evidence="6 7" key="1">
    <citation type="submission" date="2018-01" db="EMBL/GenBank/DDBJ databases">
        <authorList>
            <person name="Gaut B.S."/>
            <person name="Morton B.R."/>
            <person name="Clegg M.T."/>
            <person name="Duvall M.R."/>
        </authorList>
    </citation>
    <scope>NUCLEOTIDE SEQUENCE [LARGE SCALE GENOMIC DNA]</scope>
    <source>
        <strain evidence="6">Cupriavidus taiwanensis cmp 52</strain>
    </source>
</reference>
<dbReference type="SUPFAM" id="SSF46785">
    <property type="entry name" value="Winged helix' DNA-binding domain"/>
    <property type="match status" value="1"/>
</dbReference>
<dbReference type="Gene3D" id="3.40.190.290">
    <property type="match status" value="1"/>
</dbReference>
<dbReference type="Gene3D" id="1.10.10.10">
    <property type="entry name" value="Winged helix-like DNA-binding domain superfamily/Winged helix DNA-binding domain"/>
    <property type="match status" value="1"/>
</dbReference>